<protein>
    <recommendedName>
        <fullName evidence="3">Lipoprotein</fullName>
    </recommendedName>
</protein>
<keyword evidence="2" id="KW-1185">Reference proteome</keyword>
<gene>
    <name evidence="1" type="ORF">RGF97_20855</name>
</gene>
<evidence type="ECO:0000313" key="1">
    <source>
        <dbReference type="EMBL" id="WMX46781.1"/>
    </source>
</evidence>
<evidence type="ECO:0000313" key="2">
    <source>
        <dbReference type="Proteomes" id="UP001250858"/>
    </source>
</evidence>
<reference evidence="1 2" key="1">
    <citation type="submission" date="2023-09" db="EMBL/GenBank/DDBJ databases">
        <title>Complete genome of Streptomyces roseicoloratus T14.</title>
        <authorList>
            <person name="Bashizi T."/>
            <person name="Kim M.-J."/>
            <person name="Lee G."/>
            <person name="Tagele S.B."/>
            <person name="Shin J.-H."/>
        </authorList>
    </citation>
    <scope>NUCLEOTIDE SEQUENCE [LARGE SCALE GENOMIC DNA]</scope>
    <source>
        <strain evidence="1 2">T14</strain>
    </source>
</reference>
<proteinExistence type="predicted"/>
<accession>A0ABY9RX65</accession>
<sequence length="226" mass="24365">MTSRARVPRIAGVFLAGSLTLVACGQGQEHRPRVTAQEQCDGTISAAAAPALKRALATEKFTDTPTGWLDEAAAKLRDDYAKGATVSLGANDCVASADKPRNQLTVGFDVYQERSLGTYYGSPYMYPYDMGAEAEVGYRWTYLYVRCTSEQLEGSDRSPARFKGILNVKESSTPDTAATREDNLVILHSVTLALVRKLGCVNDAGLPPTPVIKPLKPAKVWPPGPI</sequence>
<name>A0ABY9RX65_9ACTN</name>
<dbReference type="EMBL" id="CP133762">
    <property type="protein sequence ID" value="WMX46781.1"/>
    <property type="molecule type" value="Genomic_DNA"/>
</dbReference>
<dbReference type="Proteomes" id="UP001250858">
    <property type="component" value="Chromosome"/>
</dbReference>
<dbReference type="RefSeq" id="WP_128983801.1">
    <property type="nucleotide sequence ID" value="NZ_CP133762.1"/>
</dbReference>
<organism evidence="1 2">
    <name type="scientific">Streptomyces roseicoloratus</name>
    <dbReference type="NCBI Taxonomy" id="2508722"/>
    <lineage>
        <taxon>Bacteria</taxon>
        <taxon>Bacillati</taxon>
        <taxon>Actinomycetota</taxon>
        <taxon>Actinomycetes</taxon>
        <taxon>Kitasatosporales</taxon>
        <taxon>Streptomycetaceae</taxon>
        <taxon>Streptomyces</taxon>
    </lineage>
</organism>
<evidence type="ECO:0008006" key="3">
    <source>
        <dbReference type="Google" id="ProtNLM"/>
    </source>
</evidence>
<dbReference type="PROSITE" id="PS51257">
    <property type="entry name" value="PROKAR_LIPOPROTEIN"/>
    <property type="match status" value="1"/>
</dbReference>